<proteinExistence type="predicted"/>
<organism evidence="4 5">
    <name type="scientific">Candidatus Methylacidiphilum infernorum</name>
    <dbReference type="NCBI Taxonomy" id="511746"/>
    <lineage>
        <taxon>Bacteria</taxon>
        <taxon>Pseudomonadati</taxon>
        <taxon>Verrucomicrobiota</taxon>
        <taxon>Methylacidiphilae</taxon>
        <taxon>Methylacidiphilales</taxon>
        <taxon>Methylacidiphilaceae</taxon>
        <taxon>Methylacidiphilum (ex Ratnadevi et al. 2023)</taxon>
    </lineage>
</organism>
<keyword evidence="5" id="KW-1185">Reference proteome</keyword>
<evidence type="ECO:0000313" key="4">
    <source>
        <dbReference type="EMBL" id="QSR86663.1"/>
    </source>
</evidence>
<dbReference type="InterPro" id="IPR011008">
    <property type="entry name" value="Dimeric_a/b-barrel"/>
</dbReference>
<keyword evidence="3" id="KW-0408">Iron</keyword>
<evidence type="ECO:0000256" key="1">
    <source>
        <dbReference type="ARBA" id="ARBA00022617"/>
    </source>
</evidence>
<dbReference type="PANTHER" id="PTHR36843:SF1">
    <property type="entry name" value="COPROHEME DECARBOXYLASE"/>
    <property type="match status" value="1"/>
</dbReference>
<dbReference type="PANTHER" id="PTHR36843">
    <property type="entry name" value="HEME-DEPENDENT PEROXIDASE YWFI-RELATED"/>
    <property type="match status" value="1"/>
</dbReference>
<gene>
    <name evidence="4" type="ORF">EM20IM_09320</name>
</gene>
<reference evidence="4 5" key="1">
    <citation type="submission" date="2020-12" db="EMBL/GenBank/DDBJ databases">
        <authorList>
            <person name="Awala S.I."/>
            <person name="Gwak J.-H."/>
            <person name="Kim S.-J."/>
            <person name="Rhee S.-K."/>
        </authorList>
    </citation>
    <scope>NUCLEOTIDE SEQUENCE [LARGE SCALE GENOMIC DNA]</scope>
    <source>
        <strain evidence="4 5">IT5</strain>
    </source>
</reference>
<dbReference type="EMBL" id="CP065956">
    <property type="protein sequence ID" value="QSR86663.1"/>
    <property type="molecule type" value="Genomic_DNA"/>
</dbReference>
<evidence type="ECO:0000256" key="3">
    <source>
        <dbReference type="ARBA" id="ARBA00023004"/>
    </source>
</evidence>
<keyword evidence="2" id="KW-0479">Metal-binding</keyword>
<evidence type="ECO:0000256" key="2">
    <source>
        <dbReference type="ARBA" id="ARBA00022723"/>
    </source>
</evidence>
<dbReference type="Gene3D" id="3.30.70.1030">
    <property type="entry name" value="Apc35880, domain 1"/>
    <property type="match status" value="2"/>
</dbReference>
<sequence>MEMIKPKEGLFVVHLFFAVDHWKRKDRSDDVHFKKEVNFLVDHIRNEPGFQIATLCMLCRCDIGFMILGPELHQLQGFEKELVRKFSREGWNLHFSFFSMTEKSEYTTTKEEFEQELISAGIDPDSIEFKEKISSFEKNREYYTTVRLYPTLPDYPFFSFYPMRKKRESGQNWYALGFKERKELMKGHAAVGRRYSGKVVQYISGSTGLDDWEWAVSLYAKDPYDIKSIVYEMRFDPVSAHFAEFGPFYCGLQLPLNKALERVLGV</sequence>
<accession>A0ABX7PVF5</accession>
<keyword evidence="1" id="KW-0349">Heme</keyword>
<dbReference type="InterPro" id="IPR010644">
    <property type="entry name" value="ChdC/CLD"/>
</dbReference>
<dbReference type="Pfam" id="PF06778">
    <property type="entry name" value="Chlor_dismutase"/>
    <property type="match status" value="1"/>
</dbReference>
<dbReference type="Proteomes" id="UP000663088">
    <property type="component" value="Chromosome"/>
</dbReference>
<dbReference type="SUPFAM" id="SSF54909">
    <property type="entry name" value="Dimeric alpha+beta barrel"/>
    <property type="match status" value="1"/>
</dbReference>
<dbReference type="RefSeq" id="WP_206846585.1">
    <property type="nucleotide sequence ID" value="NZ_CP065956.1"/>
</dbReference>
<evidence type="ECO:0000313" key="5">
    <source>
        <dbReference type="Proteomes" id="UP000663088"/>
    </source>
</evidence>
<protein>
    <submittedName>
        <fullName evidence="4">Chlorite dismutase family protein</fullName>
    </submittedName>
</protein>
<name>A0ABX7PVF5_9BACT</name>